<proteinExistence type="predicted"/>
<protein>
    <submittedName>
        <fullName evidence="2">DUF3263 domain-containing protein</fullName>
    </submittedName>
</protein>
<keyword evidence="3" id="KW-1185">Reference proteome</keyword>
<gene>
    <name evidence="2" type="ORF">M3D15_04950</name>
</gene>
<dbReference type="Pfam" id="PF11662">
    <property type="entry name" value="DUF3263"/>
    <property type="match status" value="1"/>
</dbReference>
<dbReference type="InterPro" id="IPR021678">
    <property type="entry name" value="DUF3263"/>
</dbReference>
<dbReference type="EMBL" id="JALXSQ010000014">
    <property type="protein sequence ID" value="MCT2042682.1"/>
    <property type="molecule type" value="Genomic_DNA"/>
</dbReference>
<feature type="compositionally biased region" description="Basic and acidic residues" evidence="1">
    <location>
        <begin position="8"/>
        <end position="28"/>
    </location>
</feature>
<evidence type="ECO:0000313" key="3">
    <source>
        <dbReference type="Proteomes" id="UP001525379"/>
    </source>
</evidence>
<comment type="caution">
    <text evidence="2">The sequence shown here is derived from an EMBL/GenBank/DDBJ whole genome shotgun (WGS) entry which is preliminary data.</text>
</comment>
<sequence length="125" mass="14577">MGYALPHAVHDPHYETSDTPSREAHPDQADAASNLSDLEQVVLRLENQFPRHSARKNERIRRDLRISTTRYYQILGTLIEKPEALAFDPTLVARLRRLQHTRASERLARREIRQSLSRATQEKIR</sequence>
<organism evidence="2 3">
    <name type="scientific">Pseudoclavibacter albus</name>
    <dbReference type="NCBI Taxonomy" id="272241"/>
    <lineage>
        <taxon>Bacteria</taxon>
        <taxon>Bacillati</taxon>
        <taxon>Actinomycetota</taxon>
        <taxon>Actinomycetes</taxon>
        <taxon>Micrococcales</taxon>
        <taxon>Microbacteriaceae</taxon>
        <taxon>Pseudoclavibacter</taxon>
    </lineage>
</organism>
<feature type="region of interest" description="Disordered" evidence="1">
    <location>
        <begin position="1"/>
        <end position="36"/>
    </location>
</feature>
<name>A0ABT2HWH7_9MICO</name>
<accession>A0ABT2HWH7</accession>
<dbReference type="RefSeq" id="WP_066082099.1">
    <property type="nucleotide sequence ID" value="NZ_JALXSQ010000014.1"/>
</dbReference>
<dbReference type="Proteomes" id="UP001525379">
    <property type="component" value="Unassembled WGS sequence"/>
</dbReference>
<reference evidence="2 3" key="1">
    <citation type="submission" date="2022-04" db="EMBL/GenBank/DDBJ databases">
        <title>Human microbiome associated bacterial genomes.</title>
        <authorList>
            <person name="Sandstrom S."/>
            <person name="Salamzade R."/>
            <person name="Kalan L.R."/>
        </authorList>
    </citation>
    <scope>NUCLEOTIDE SEQUENCE [LARGE SCALE GENOMIC DNA]</scope>
    <source>
        <strain evidence="3">p3-SID1799</strain>
    </source>
</reference>
<evidence type="ECO:0000256" key="1">
    <source>
        <dbReference type="SAM" id="MobiDB-lite"/>
    </source>
</evidence>
<evidence type="ECO:0000313" key="2">
    <source>
        <dbReference type="EMBL" id="MCT2042682.1"/>
    </source>
</evidence>